<sequence length="112" mass="12266">MPDESIVVKEQNLKAERANCILGCIEHGITSRSREMTVPLYRALVQPHLAYCGQFWAPRLKKDVQVLECLQGRAKAGEGLEGLSCEERLRTLGLSVWRKGGGEATSLLAAAS</sequence>
<evidence type="ECO:0000313" key="2">
    <source>
        <dbReference type="Proteomes" id="UP001333110"/>
    </source>
</evidence>
<reference evidence="1 2" key="1">
    <citation type="journal article" date="2023" name="J. Hered.">
        <title>Chromosome-level genome of the wood stork (Mycteria americana) provides insight into avian chromosome evolution.</title>
        <authorList>
            <person name="Flamio R. Jr."/>
            <person name="Ramstad K.M."/>
        </authorList>
    </citation>
    <scope>NUCLEOTIDE SEQUENCE [LARGE SCALE GENOMIC DNA]</scope>
    <source>
        <strain evidence="1">JAX WOST 10</strain>
    </source>
</reference>
<keyword evidence="2" id="KW-1185">Reference proteome</keyword>
<gene>
    <name evidence="1" type="ORF">QYF61_002594</name>
</gene>
<dbReference type="EMBL" id="JAUNZN010000010">
    <property type="protein sequence ID" value="KAK4814909.1"/>
    <property type="molecule type" value="Genomic_DNA"/>
</dbReference>
<comment type="caution">
    <text evidence="1">The sequence shown here is derived from an EMBL/GenBank/DDBJ whole genome shotgun (WGS) entry which is preliminary data.</text>
</comment>
<proteinExistence type="predicted"/>
<dbReference type="PANTHER" id="PTHR33332">
    <property type="entry name" value="REVERSE TRANSCRIPTASE DOMAIN-CONTAINING PROTEIN"/>
    <property type="match status" value="1"/>
</dbReference>
<dbReference type="Proteomes" id="UP001333110">
    <property type="component" value="Unassembled WGS sequence"/>
</dbReference>
<accession>A0AAN7RPG7</accession>
<evidence type="ECO:0000313" key="1">
    <source>
        <dbReference type="EMBL" id="KAK4814909.1"/>
    </source>
</evidence>
<name>A0AAN7RPG7_MYCAM</name>
<dbReference type="AlphaFoldDB" id="A0AAN7RPG7"/>
<organism evidence="1 2">
    <name type="scientific">Mycteria americana</name>
    <name type="common">Wood stork</name>
    <dbReference type="NCBI Taxonomy" id="33587"/>
    <lineage>
        <taxon>Eukaryota</taxon>
        <taxon>Metazoa</taxon>
        <taxon>Chordata</taxon>
        <taxon>Craniata</taxon>
        <taxon>Vertebrata</taxon>
        <taxon>Euteleostomi</taxon>
        <taxon>Archelosauria</taxon>
        <taxon>Archosauria</taxon>
        <taxon>Dinosauria</taxon>
        <taxon>Saurischia</taxon>
        <taxon>Theropoda</taxon>
        <taxon>Coelurosauria</taxon>
        <taxon>Aves</taxon>
        <taxon>Neognathae</taxon>
        <taxon>Neoaves</taxon>
        <taxon>Aequornithes</taxon>
        <taxon>Ciconiiformes</taxon>
        <taxon>Ciconiidae</taxon>
        <taxon>Mycteria</taxon>
    </lineage>
</organism>
<protein>
    <submittedName>
        <fullName evidence="1">Uncharacterized protein</fullName>
    </submittedName>
</protein>